<evidence type="ECO:0000313" key="1">
    <source>
        <dbReference type="EMBL" id="MPA59042.1"/>
    </source>
</evidence>
<protein>
    <submittedName>
        <fullName evidence="1">Putative ATP synthase delta chain</fullName>
    </submittedName>
</protein>
<dbReference type="AlphaFoldDB" id="A0A5B7AQJ7"/>
<sequence length="102" mass="11537">MTPPPPHSADVDKVEKIFSDPQVYDFFANPTIDIEKKRKVIDEMASAHPEIRFGKPFHGRVDVVLHTDQLICYASNIAQTLYSTSSTQRLTKRILPIMVPGE</sequence>
<accession>A0A5B7AQJ7</accession>
<gene>
    <name evidence="1" type="ORF">Din_028483</name>
</gene>
<dbReference type="Gene3D" id="1.10.520.20">
    <property type="entry name" value="N-terminal domain of the delta subunit of the F1F0-ATP synthase"/>
    <property type="match status" value="1"/>
</dbReference>
<dbReference type="SUPFAM" id="SSF47928">
    <property type="entry name" value="N-terminal domain of the delta subunit of the F1F0-ATP synthase"/>
    <property type="match status" value="1"/>
</dbReference>
<dbReference type="InterPro" id="IPR026015">
    <property type="entry name" value="ATP_synth_OSCP/delta_N_sf"/>
</dbReference>
<proteinExistence type="predicted"/>
<reference evidence="1" key="1">
    <citation type="submission" date="2019-08" db="EMBL/GenBank/DDBJ databases">
        <title>Reference gene set and small RNA set construction with multiple tissues from Davidia involucrata Baill.</title>
        <authorList>
            <person name="Yang H."/>
            <person name="Zhou C."/>
            <person name="Li G."/>
            <person name="Wang J."/>
            <person name="Gao P."/>
            <person name="Wang M."/>
            <person name="Wang R."/>
            <person name="Zhao Y."/>
        </authorList>
    </citation>
    <scope>NUCLEOTIDE SEQUENCE</scope>
    <source>
        <tissue evidence="1">Mixed with DoveR01_LX</tissue>
    </source>
</reference>
<organism evidence="1">
    <name type="scientific">Davidia involucrata</name>
    <name type="common">Dove tree</name>
    <dbReference type="NCBI Taxonomy" id="16924"/>
    <lineage>
        <taxon>Eukaryota</taxon>
        <taxon>Viridiplantae</taxon>
        <taxon>Streptophyta</taxon>
        <taxon>Embryophyta</taxon>
        <taxon>Tracheophyta</taxon>
        <taxon>Spermatophyta</taxon>
        <taxon>Magnoliopsida</taxon>
        <taxon>eudicotyledons</taxon>
        <taxon>Gunneridae</taxon>
        <taxon>Pentapetalae</taxon>
        <taxon>asterids</taxon>
        <taxon>Cornales</taxon>
        <taxon>Nyssaceae</taxon>
        <taxon>Davidia</taxon>
    </lineage>
</organism>
<dbReference type="EMBL" id="GHES01028483">
    <property type="protein sequence ID" value="MPA59042.1"/>
    <property type="molecule type" value="Transcribed_RNA"/>
</dbReference>
<name>A0A5B7AQJ7_DAVIN</name>